<dbReference type="Pfam" id="PF00856">
    <property type="entry name" value="SET"/>
    <property type="match status" value="1"/>
</dbReference>
<feature type="region of interest" description="Disordered" evidence="1">
    <location>
        <begin position="265"/>
        <end position="304"/>
    </location>
</feature>
<organism evidence="3 4">
    <name type="scientific">Mortierella polycephala</name>
    <dbReference type="NCBI Taxonomy" id="41804"/>
    <lineage>
        <taxon>Eukaryota</taxon>
        <taxon>Fungi</taxon>
        <taxon>Fungi incertae sedis</taxon>
        <taxon>Mucoromycota</taxon>
        <taxon>Mortierellomycotina</taxon>
        <taxon>Mortierellomycetes</taxon>
        <taxon>Mortierellales</taxon>
        <taxon>Mortierellaceae</taxon>
        <taxon>Mortierella</taxon>
    </lineage>
</organism>
<evidence type="ECO:0000259" key="2">
    <source>
        <dbReference type="PROSITE" id="PS50280"/>
    </source>
</evidence>
<dbReference type="PANTHER" id="PTHR12197:SF292">
    <property type="entry name" value="SET DOMAIN-CONTAINING PROTEIN"/>
    <property type="match status" value="1"/>
</dbReference>
<feature type="region of interest" description="Disordered" evidence="1">
    <location>
        <begin position="58"/>
        <end position="93"/>
    </location>
</feature>
<dbReference type="InterPro" id="IPR046341">
    <property type="entry name" value="SET_dom_sf"/>
</dbReference>
<dbReference type="Gene3D" id="2.170.270.10">
    <property type="entry name" value="SET domain"/>
    <property type="match status" value="2"/>
</dbReference>
<evidence type="ECO:0000313" key="3">
    <source>
        <dbReference type="EMBL" id="KAG0267613.1"/>
    </source>
</evidence>
<dbReference type="Proteomes" id="UP000726737">
    <property type="component" value="Unassembled WGS sequence"/>
</dbReference>
<keyword evidence="4" id="KW-1185">Reference proteome</keyword>
<dbReference type="Gene3D" id="6.10.140.2220">
    <property type="match status" value="1"/>
</dbReference>
<gene>
    <name evidence="3" type="ORF">BG011_002921</name>
</gene>
<evidence type="ECO:0000256" key="1">
    <source>
        <dbReference type="SAM" id="MobiDB-lite"/>
    </source>
</evidence>
<dbReference type="CDD" id="cd20071">
    <property type="entry name" value="SET_SMYD"/>
    <property type="match status" value="1"/>
</dbReference>
<proteinExistence type="predicted"/>
<name>A0A9P6QGW3_9FUNG</name>
<dbReference type="AlphaFoldDB" id="A0A9P6QGW3"/>
<dbReference type="EMBL" id="JAAAJA010000002">
    <property type="protein sequence ID" value="KAG0267613.1"/>
    <property type="molecule type" value="Genomic_DNA"/>
</dbReference>
<reference evidence="3" key="1">
    <citation type="journal article" date="2020" name="Fungal Divers.">
        <title>Resolving the Mortierellaceae phylogeny through synthesis of multi-gene phylogenetics and phylogenomics.</title>
        <authorList>
            <person name="Vandepol N."/>
            <person name="Liber J."/>
            <person name="Desiro A."/>
            <person name="Na H."/>
            <person name="Kennedy M."/>
            <person name="Barry K."/>
            <person name="Grigoriev I.V."/>
            <person name="Miller A.N."/>
            <person name="O'Donnell K."/>
            <person name="Stajich J.E."/>
            <person name="Bonito G."/>
        </authorList>
    </citation>
    <scope>NUCLEOTIDE SEQUENCE</scope>
    <source>
        <strain evidence="3">KOD948</strain>
    </source>
</reference>
<feature type="domain" description="SET" evidence="2">
    <location>
        <begin position="111"/>
        <end position="467"/>
    </location>
</feature>
<dbReference type="SUPFAM" id="SSF82199">
    <property type="entry name" value="SET domain"/>
    <property type="match status" value="1"/>
</dbReference>
<dbReference type="OrthoDB" id="1028014at2759"/>
<dbReference type="PROSITE" id="PS50280">
    <property type="entry name" value="SET"/>
    <property type="match status" value="1"/>
</dbReference>
<comment type="caution">
    <text evidence="3">The sequence shown here is derived from an EMBL/GenBank/DDBJ whole genome shotgun (WGS) entry which is preliminary data.</text>
</comment>
<sequence length="580" mass="65830">MTPDPSPLPEAIGYPLMLKTSHHSTKPETLQGPDHAATAVPWQEVKAVNGTNGLHSLKQSNNSSAHSSITKRTRVIINNSGTASSETSRQDPELGEHDFVNVNESPNPLVFKIDRLSTPDRGRIMVAASFIPMGTFLFAVSAQATVCDADNRKRRCASCFRSLLSTKDAPVGCDSCNELWYCHHGSHSDEHRDCRLQDWEAIHQYECGFMKHLYQGSEAVSAHATVQLQKHHQAAVDRFRHIDHFEQDYCKVLIRTLIHRFKEYSQEPTQSPLRNGSSQSRTSGHKDRNELETDAPPEEQGPLPFQDIMDLVENRSSFPKSKIEGDMMDVVRILDAFQEYLCQDQMRRLQKDSSLGKEHPVPPLAVDELLGLIMKEECNSFGLYEYPSVPTEQIVINDGIITSTLSARKEQTTKKSSYALGLFIRCFIYSFNHSCSPNLYHLAHNSQLLVYAGRDITHGEELNISYMEFGPRYRVPPREERKPEGEHIRKEALAVRRQYLKDIFHFDCMCVRCTWELSLEHGEPKVEDAFLRLGLMCGRDGCYGFYAPPTVLERMRDQESEKGGHPDDKWHCAACGHQRA</sequence>
<feature type="compositionally biased region" description="Polar residues" evidence="1">
    <location>
        <begin position="58"/>
        <end position="68"/>
    </location>
</feature>
<feature type="compositionally biased region" description="Polar residues" evidence="1">
    <location>
        <begin position="266"/>
        <end position="282"/>
    </location>
</feature>
<protein>
    <recommendedName>
        <fullName evidence="2">SET domain-containing protein</fullName>
    </recommendedName>
</protein>
<dbReference type="InterPro" id="IPR001214">
    <property type="entry name" value="SET_dom"/>
</dbReference>
<evidence type="ECO:0000313" key="4">
    <source>
        <dbReference type="Proteomes" id="UP000726737"/>
    </source>
</evidence>
<dbReference type="PANTHER" id="PTHR12197">
    <property type="entry name" value="HISTONE-LYSINE N-METHYLTRANSFERASE SMYD"/>
    <property type="match status" value="1"/>
</dbReference>
<feature type="compositionally biased region" description="Polar residues" evidence="1">
    <location>
        <begin position="75"/>
        <end position="87"/>
    </location>
</feature>
<accession>A0A9P6QGW3</accession>
<dbReference type="InterPro" id="IPR050869">
    <property type="entry name" value="H3K4_H4K5_MeTrfase"/>
</dbReference>
<dbReference type="Gene3D" id="1.10.220.160">
    <property type="match status" value="1"/>
</dbReference>